<feature type="transmembrane region" description="Helical" evidence="1">
    <location>
        <begin position="6"/>
        <end position="23"/>
    </location>
</feature>
<dbReference type="EMBL" id="BTRK01000004">
    <property type="protein sequence ID" value="GMR46721.1"/>
    <property type="molecule type" value="Genomic_DNA"/>
</dbReference>
<protein>
    <recommendedName>
        <fullName evidence="4">G protein-coupled receptor</fullName>
    </recommendedName>
</protein>
<comment type="caution">
    <text evidence="2">The sequence shown here is derived from an EMBL/GenBank/DDBJ whole genome shotgun (WGS) entry which is preliminary data.</text>
</comment>
<feature type="transmembrane region" description="Helical" evidence="1">
    <location>
        <begin position="98"/>
        <end position="117"/>
    </location>
</feature>
<keyword evidence="1" id="KW-1133">Transmembrane helix</keyword>
<feature type="non-terminal residue" evidence="2">
    <location>
        <position position="134"/>
    </location>
</feature>
<reference evidence="3" key="1">
    <citation type="submission" date="2022-10" db="EMBL/GenBank/DDBJ databases">
        <title>Genome assembly of Pristionchus species.</title>
        <authorList>
            <person name="Yoshida K."/>
            <person name="Sommer R.J."/>
        </authorList>
    </citation>
    <scope>NUCLEOTIDE SEQUENCE [LARGE SCALE GENOMIC DNA]</scope>
    <source>
        <strain evidence="3">RS5460</strain>
    </source>
</reference>
<accession>A0AAN5CLR5</accession>
<dbReference type="AlphaFoldDB" id="A0AAN5CLR5"/>
<keyword evidence="1" id="KW-0812">Transmembrane</keyword>
<keyword evidence="1" id="KW-0472">Membrane</keyword>
<name>A0AAN5CLR5_9BILA</name>
<gene>
    <name evidence="2" type="ORF">PMAYCL1PPCAC_16916</name>
</gene>
<feature type="transmembrane region" description="Helical" evidence="1">
    <location>
        <begin position="56"/>
        <end position="78"/>
    </location>
</feature>
<evidence type="ECO:0000256" key="1">
    <source>
        <dbReference type="SAM" id="Phobius"/>
    </source>
</evidence>
<sequence length="134" mass="15552">MLFLTVFVLDSTTIIVNFAVVRYSRSRYHSLDAPKALNARYQAKEAYELAKSMQPAFFTIYISKTLLAIILLSFCFKIDEKMQCVPFLFPATFADLELLFFFTHTILSTLLIAWLLLKQPRFRRKIDAKLADVL</sequence>
<evidence type="ECO:0000313" key="2">
    <source>
        <dbReference type="EMBL" id="GMR46721.1"/>
    </source>
</evidence>
<dbReference type="Proteomes" id="UP001328107">
    <property type="component" value="Unassembled WGS sequence"/>
</dbReference>
<organism evidence="2 3">
    <name type="scientific">Pristionchus mayeri</name>
    <dbReference type="NCBI Taxonomy" id="1317129"/>
    <lineage>
        <taxon>Eukaryota</taxon>
        <taxon>Metazoa</taxon>
        <taxon>Ecdysozoa</taxon>
        <taxon>Nematoda</taxon>
        <taxon>Chromadorea</taxon>
        <taxon>Rhabditida</taxon>
        <taxon>Rhabditina</taxon>
        <taxon>Diplogasteromorpha</taxon>
        <taxon>Diplogasteroidea</taxon>
        <taxon>Neodiplogasteridae</taxon>
        <taxon>Pristionchus</taxon>
    </lineage>
</organism>
<keyword evidence="3" id="KW-1185">Reference proteome</keyword>
<proteinExistence type="predicted"/>
<evidence type="ECO:0000313" key="3">
    <source>
        <dbReference type="Proteomes" id="UP001328107"/>
    </source>
</evidence>
<evidence type="ECO:0008006" key="4">
    <source>
        <dbReference type="Google" id="ProtNLM"/>
    </source>
</evidence>